<organism evidence="1 2">
    <name type="scientific">Cohnella faecalis</name>
    <dbReference type="NCBI Taxonomy" id="2315694"/>
    <lineage>
        <taxon>Bacteria</taxon>
        <taxon>Bacillati</taxon>
        <taxon>Bacillota</taxon>
        <taxon>Bacilli</taxon>
        <taxon>Bacillales</taxon>
        <taxon>Paenibacillaceae</taxon>
        <taxon>Cohnella</taxon>
    </lineage>
</organism>
<reference evidence="1 2" key="1">
    <citation type="submission" date="2018-09" db="EMBL/GenBank/DDBJ databases">
        <title>Cohnella cavernae sp. nov., isolated from a karst cave.</title>
        <authorList>
            <person name="Zhu H."/>
        </authorList>
    </citation>
    <scope>NUCLEOTIDE SEQUENCE [LARGE SCALE GENOMIC DNA]</scope>
    <source>
        <strain evidence="1 2">K2E09-144</strain>
    </source>
</reference>
<evidence type="ECO:0000313" key="1">
    <source>
        <dbReference type="EMBL" id="RIE02030.1"/>
    </source>
</evidence>
<name>A0A398CHW0_9BACL</name>
<keyword evidence="2" id="KW-1185">Reference proteome</keyword>
<dbReference type="OrthoDB" id="2381664at2"/>
<dbReference type="Proteomes" id="UP000266340">
    <property type="component" value="Unassembled WGS sequence"/>
</dbReference>
<dbReference type="EMBL" id="QXJM01000039">
    <property type="protein sequence ID" value="RIE02030.1"/>
    <property type="molecule type" value="Genomic_DNA"/>
</dbReference>
<accession>A0A398CHW0</accession>
<protein>
    <submittedName>
        <fullName evidence="1">Uncharacterized protein</fullName>
    </submittedName>
</protein>
<gene>
    <name evidence="1" type="ORF">D3H35_14800</name>
</gene>
<dbReference type="AlphaFoldDB" id="A0A398CHW0"/>
<comment type="caution">
    <text evidence="1">The sequence shown here is derived from an EMBL/GenBank/DDBJ whole genome shotgun (WGS) entry which is preliminary data.</text>
</comment>
<proteinExistence type="predicted"/>
<evidence type="ECO:0000313" key="2">
    <source>
        <dbReference type="Proteomes" id="UP000266340"/>
    </source>
</evidence>
<sequence>MNKMNKKILLISCLVVFVLAGTFYFKSVAEADVNESTPGLADDPIVTKSYVDKKVAELVAAELEKIGAGGGQGTGTMAQLEVVNVALGQKLTIAAGGELIVRTGKAIAFSSDTNGLSDMTDGLDIKPGAVVGNNHLILFPRDGRGVHPDPKGKVGLTVLVRGGYTLK</sequence>